<protein>
    <submittedName>
        <fullName evidence="13">Heavy metal translocating P-type ATPase</fullName>
    </submittedName>
</protein>
<dbReference type="CDD" id="cd02079">
    <property type="entry name" value="P-type_ATPase_HM"/>
    <property type="match status" value="1"/>
</dbReference>
<feature type="transmembrane region" description="Helical" evidence="11">
    <location>
        <begin position="254"/>
        <end position="272"/>
    </location>
</feature>
<dbReference type="Gene3D" id="3.40.50.1000">
    <property type="entry name" value="HAD superfamily/HAD-like"/>
    <property type="match status" value="1"/>
</dbReference>
<dbReference type="GO" id="GO:0005524">
    <property type="term" value="F:ATP binding"/>
    <property type="evidence" value="ECO:0007669"/>
    <property type="project" value="UniProtKB-KW"/>
</dbReference>
<organism evidence="13 14">
    <name type="scientific">Salinirubrum litoreum</name>
    <dbReference type="NCBI Taxonomy" id="1126234"/>
    <lineage>
        <taxon>Archaea</taxon>
        <taxon>Methanobacteriati</taxon>
        <taxon>Methanobacteriota</taxon>
        <taxon>Stenosarchaea group</taxon>
        <taxon>Halobacteria</taxon>
        <taxon>Halobacteriales</taxon>
        <taxon>Haloferacaceae</taxon>
        <taxon>Salinirubrum</taxon>
    </lineage>
</organism>
<dbReference type="GO" id="GO:0012505">
    <property type="term" value="C:endomembrane system"/>
    <property type="evidence" value="ECO:0007669"/>
    <property type="project" value="UniProtKB-SubCell"/>
</dbReference>
<dbReference type="InterPro" id="IPR023298">
    <property type="entry name" value="ATPase_P-typ_TM_dom_sf"/>
</dbReference>
<evidence type="ECO:0000256" key="6">
    <source>
        <dbReference type="ARBA" id="ARBA00022840"/>
    </source>
</evidence>
<feature type="transmembrane region" description="Helical" evidence="11">
    <location>
        <begin position="405"/>
        <end position="423"/>
    </location>
</feature>
<dbReference type="Gene3D" id="2.70.150.10">
    <property type="entry name" value="Calcium-transporting ATPase, cytoplasmic transduction domain A"/>
    <property type="match status" value="1"/>
</dbReference>
<evidence type="ECO:0000313" key="13">
    <source>
        <dbReference type="EMBL" id="MFC5368823.1"/>
    </source>
</evidence>
<dbReference type="SFLD" id="SFLDS00003">
    <property type="entry name" value="Haloacid_Dehalogenase"/>
    <property type="match status" value="1"/>
</dbReference>
<evidence type="ECO:0000256" key="10">
    <source>
        <dbReference type="SAM" id="MobiDB-lite"/>
    </source>
</evidence>
<dbReference type="GO" id="GO:0046872">
    <property type="term" value="F:metal ion binding"/>
    <property type="evidence" value="ECO:0007669"/>
    <property type="project" value="UniProtKB-KW"/>
</dbReference>
<dbReference type="InterPro" id="IPR036412">
    <property type="entry name" value="HAD-like_sf"/>
</dbReference>
<keyword evidence="6" id="KW-0067">ATP-binding</keyword>
<dbReference type="Pfam" id="PF00403">
    <property type="entry name" value="HMA"/>
    <property type="match status" value="1"/>
</dbReference>
<dbReference type="InterPro" id="IPR059000">
    <property type="entry name" value="ATPase_P-type_domA"/>
</dbReference>
<keyword evidence="7" id="KW-1278">Translocase</keyword>
<feature type="region of interest" description="Disordered" evidence="10">
    <location>
        <begin position="45"/>
        <end position="67"/>
    </location>
</feature>
<evidence type="ECO:0000256" key="7">
    <source>
        <dbReference type="ARBA" id="ARBA00022967"/>
    </source>
</evidence>
<dbReference type="InterPro" id="IPR044492">
    <property type="entry name" value="P_typ_ATPase_HD_dom"/>
</dbReference>
<dbReference type="SUPFAM" id="SSF81653">
    <property type="entry name" value="Calcium ATPase, transduction domain A"/>
    <property type="match status" value="1"/>
</dbReference>
<dbReference type="Pfam" id="PF00122">
    <property type="entry name" value="E1-E2_ATPase"/>
    <property type="match status" value="1"/>
</dbReference>
<dbReference type="InterPro" id="IPR023299">
    <property type="entry name" value="ATPase_P-typ_cyto_dom_N"/>
</dbReference>
<evidence type="ECO:0000256" key="8">
    <source>
        <dbReference type="ARBA" id="ARBA00022989"/>
    </source>
</evidence>
<keyword evidence="5" id="KW-0547">Nucleotide-binding</keyword>
<dbReference type="Proteomes" id="UP001596201">
    <property type="component" value="Unassembled WGS sequence"/>
</dbReference>
<dbReference type="InterPro" id="IPR023214">
    <property type="entry name" value="HAD_sf"/>
</dbReference>
<dbReference type="InterPro" id="IPR006121">
    <property type="entry name" value="HMA_dom"/>
</dbReference>
<evidence type="ECO:0000256" key="5">
    <source>
        <dbReference type="ARBA" id="ARBA00022741"/>
    </source>
</evidence>
<evidence type="ECO:0000256" key="2">
    <source>
        <dbReference type="ARBA" id="ARBA00006024"/>
    </source>
</evidence>
<keyword evidence="8 11" id="KW-1133">Transmembrane helix</keyword>
<feature type="transmembrane region" description="Helical" evidence="11">
    <location>
        <begin position="435"/>
        <end position="458"/>
    </location>
</feature>
<dbReference type="Gene3D" id="3.40.1110.10">
    <property type="entry name" value="Calcium-transporting ATPase, cytoplasmic domain N"/>
    <property type="match status" value="1"/>
</dbReference>
<dbReference type="SUPFAM" id="SSF81665">
    <property type="entry name" value="Calcium ATPase, transmembrane domain M"/>
    <property type="match status" value="1"/>
</dbReference>
<dbReference type="InterPro" id="IPR018303">
    <property type="entry name" value="ATPase_P-typ_P_site"/>
</dbReference>
<keyword evidence="14" id="KW-1185">Reference proteome</keyword>
<dbReference type="PROSITE" id="PS00154">
    <property type="entry name" value="ATPASE_E1_E2"/>
    <property type="match status" value="1"/>
</dbReference>
<dbReference type="InterPro" id="IPR008250">
    <property type="entry name" value="ATPase_P-typ_transduc_dom_A_sf"/>
</dbReference>
<dbReference type="SUPFAM" id="SSF55008">
    <property type="entry name" value="HMA, heavy metal-associated domain"/>
    <property type="match status" value="1"/>
</dbReference>
<feature type="transmembrane region" description="Helical" evidence="11">
    <location>
        <begin position="782"/>
        <end position="806"/>
    </location>
</feature>
<keyword evidence="4" id="KW-0479">Metal-binding</keyword>
<feature type="transmembrane region" description="Helical" evidence="11">
    <location>
        <begin position="194"/>
        <end position="218"/>
    </location>
</feature>
<evidence type="ECO:0000256" key="1">
    <source>
        <dbReference type="ARBA" id="ARBA00004127"/>
    </source>
</evidence>
<evidence type="ECO:0000313" key="14">
    <source>
        <dbReference type="Proteomes" id="UP001596201"/>
    </source>
</evidence>
<dbReference type="SUPFAM" id="SSF81660">
    <property type="entry name" value="Metal cation-transporting ATPase, ATP-binding domain N"/>
    <property type="match status" value="1"/>
</dbReference>
<dbReference type="RefSeq" id="WP_227231391.1">
    <property type="nucleotide sequence ID" value="NZ_JAJCVJ010000003.1"/>
</dbReference>
<dbReference type="InterPro" id="IPR027256">
    <property type="entry name" value="P-typ_ATPase_IB"/>
</dbReference>
<dbReference type="EMBL" id="JBHSKX010000004">
    <property type="protein sequence ID" value="MFC5368823.1"/>
    <property type="molecule type" value="Genomic_DNA"/>
</dbReference>
<reference evidence="13 14" key="1">
    <citation type="journal article" date="2019" name="Int. J. Syst. Evol. Microbiol.">
        <title>The Global Catalogue of Microorganisms (GCM) 10K type strain sequencing project: providing services to taxonomists for standard genome sequencing and annotation.</title>
        <authorList>
            <consortium name="The Broad Institute Genomics Platform"/>
            <consortium name="The Broad Institute Genome Sequencing Center for Infectious Disease"/>
            <person name="Wu L."/>
            <person name="Ma J."/>
        </authorList>
    </citation>
    <scope>NUCLEOTIDE SEQUENCE [LARGE SCALE GENOMIC DNA]</scope>
    <source>
        <strain evidence="13 14">CGMCC 1.12237</strain>
    </source>
</reference>
<dbReference type="NCBIfam" id="TIGR01494">
    <property type="entry name" value="ATPase_P-type"/>
    <property type="match status" value="2"/>
</dbReference>
<proteinExistence type="inferred from homology"/>
<feature type="transmembrane region" description="Helical" evidence="11">
    <location>
        <begin position="230"/>
        <end position="248"/>
    </location>
</feature>
<dbReference type="PRINTS" id="PR00120">
    <property type="entry name" value="HATPASE"/>
</dbReference>
<feature type="domain" description="HMA" evidence="12">
    <location>
        <begin position="70"/>
        <end position="136"/>
    </location>
</feature>
<dbReference type="InterPro" id="IPR036163">
    <property type="entry name" value="HMA_dom_sf"/>
</dbReference>
<comment type="similarity">
    <text evidence="2">Belongs to the cation transport ATPase (P-type) (TC 3.A.3) family. Type IB subfamily.</text>
</comment>
<sequence>MTTCTLCDLPTPDPPVTDDRDPADEDHVSGAFCCRGCLEVARTLDGNPADADPEAALDNDRSESVPDDAEQTFVHVDGMHCATCERFVESVARDDGSVYAAEASYATDLVRVSHAPDATDTDDLLDRLTGYGYTASEASGAREETDDGDEVVKFLIGGGLFGMMVMMWYAIFLYPTYFGFESFVNLAGLDGQYLLWNVWVFASIVLFYTGFPILRGAYVSLRAGQPNMDLLVALAATSAYVYSTLAIPLGRTHVYFDVTVAVVLVVTLGNYYETRIKRSAVGRLGELTAARVSEARVVTDDDHRTVSVEDLAPGDHVLVRPGERIPVDGEVVDGTAAVDESLVTGESLPRTRRRGDEVRGGTVVTDEPLVIAVGTDATSTLDRLVNHLWEIQSSRSGIQRLADRLATVFVPGVLVLGVAAFGWQVVTGAGLGSALLTGLTVLIVSCPCALGLATPLAVARGIAAAGGRGIVVSGDTVFEETPDVETVVFDKTGTLTDGEMAVTETAVADDASEAWDADDLLGLAGRVERYSRHPIADAVVAAADLDETPPTASDGTPAADGGQVTASDDAESSRRAGDGVTDVQTHDRGLTATVDGASVVVGHPALAVESGYDLPAAVEETIESARARGTVPVVIGRAGRVLGVVVAGDDPRESWDEVVTAVSADGARQVVVLTGDDERATARFREHPAVDRVFAGVPPAAKAETVDRLRNEGPVAMVGDGSNDAPALATADIGIAMASGTDLATDAADVVIVDRGLAAVPEVFTLAGSTHRRIRTNLGWAFLYNAVAIPLAVTGLLNPLFAAVAMGTSSLLVVANSSRSFGVEE</sequence>
<comment type="subcellular location">
    <subcellularLocation>
        <location evidence="1">Endomembrane system</location>
        <topology evidence="1">Multi-pass membrane protein</topology>
    </subcellularLocation>
</comment>
<evidence type="ECO:0000259" key="12">
    <source>
        <dbReference type="PROSITE" id="PS50846"/>
    </source>
</evidence>
<comment type="caution">
    <text evidence="13">The sequence shown here is derived from an EMBL/GenBank/DDBJ whole genome shotgun (WGS) entry which is preliminary data.</text>
</comment>
<evidence type="ECO:0000256" key="3">
    <source>
        <dbReference type="ARBA" id="ARBA00022692"/>
    </source>
</evidence>
<dbReference type="InterPro" id="IPR001757">
    <property type="entry name" value="P_typ_ATPase"/>
</dbReference>
<evidence type="ECO:0000256" key="11">
    <source>
        <dbReference type="SAM" id="Phobius"/>
    </source>
</evidence>
<dbReference type="Gene3D" id="3.30.70.100">
    <property type="match status" value="1"/>
</dbReference>
<keyword evidence="9 11" id="KW-0472">Membrane</keyword>
<dbReference type="PROSITE" id="PS50846">
    <property type="entry name" value="HMA_2"/>
    <property type="match status" value="1"/>
</dbReference>
<dbReference type="PANTHER" id="PTHR43520">
    <property type="entry name" value="ATP7, ISOFORM B"/>
    <property type="match status" value="1"/>
</dbReference>
<evidence type="ECO:0000256" key="9">
    <source>
        <dbReference type="ARBA" id="ARBA00023136"/>
    </source>
</evidence>
<name>A0ABD5RG95_9EURY</name>
<evidence type="ECO:0000256" key="4">
    <source>
        <dbReference type="ARBA" id="ARBA00022723"/>
    </source>
</evidence>
<gene>
    <name evidence="13" type="ORF">ACFPJ5_18010</name>
</gene>
<dbReference type="SFLD" id="SFLDG00002">
    <property type="entry name" value="C1.7:_P-type_atpase_like"/>
    <property type="match status" value="1"/>
</dbReference>
<feature type="transmembrane region" description="Helical" evidence="11">
    <location>
        <begin position="151"/>
        <end position="174"/>
    </location>
</feature>
<dbReference type="Pfam" id="PF00702">
    <property type="entry name" value="Hydrolase"/>
    <property type="match status" value="1"/>
</dbReference>
<dbReference type="SUPFAM" id="SSF56784">
    <property type="entry name" value="HAD-like"/>
    <property type="match status" value="1"/>
</dbReference>
<dbReference type="AlphaFoldDB" id="A0ABD5RG95"/>
<keyword evidence="3 11" id="KW-0812">Transmembrane</keyword>
<dbReference type="PANTHER" id="PTHR43520:SF8">
    <property type="entry name" value="P-TYPE CU(+) TRANSPORTER"/>
    <property type="match status" value="1"/>
</dbReference>
<dbReference type="NCBIfam" id="TIGR01525">
    <property type="entry name" value="ATPase-IB_hvy"/>
    <property type="match status" value="1"/>
</dbReference>
<accession>A0ABD5RG95</accession>
<dbReference type="SFLD" id="SFLDF00027">
    <property type="entry name" value="p-type_atpase"/>
    <property type="match status" value="1"/>
</dbReference>
<dbReference type="PRINTS" id="PR00119">
    <property type="entry name" value="CATATPASE"/>
</dbReference>
<feature type="region of interest" description="Disordered" evidence="10">
    <location>
        <begin position="545"/>
        <end position="582"/>
    </location>
</feature>